<accession>A0A4P7NQ15</accession>
<gene>
    <name evidence="1" type="ORF">PoMZ_06201</name>
</gene>
<protein>
    <submittedName>
        <fullName evidence="1">Uncharacterized protein</fullName>
    </submittedName>
</protein>
<sequence>MSKVVMFDFAFFNTQKDKGSQPAGDDGTLGWRQIFRSAELKQRRQALFNYLFESHVWTSFHRATTYDEHHVDYLADMKMPL</sequence>
<evidence type="ECO:0000313" key="1">
    <source>
        <dbReference type="EMBL" id="QBZ64503.1"/>
    </source>
</evidence>
<evidence type="ECO:0000313" key="2">
    <source>
        <dbReference type="Proteomes" id="UP000294847"/>
    </source>
</evidence>
<dbReference type="Proteomes" id="UP000294847">
    <property type="component" value="Chromosome 6"/>
</dbReference>
<proteinExistence type="predicted"/>
<reference evidence="1 2" key="1">
    <citation type="journal article" date="2019" name="Mol. Biol. Evol.">
        <title>Blast fungal genomes show frequent chromosomal changes, gene gains and losses, and effector gene turnover.</title>
        <authorList>
            <person name="Gomez Luciano L.B."/>
            <person name="Jason Tsai I."/>
            <person name="Chuma I."/>
            <person name="Tosa Y."/>
            <person name="Chen Y.H."/>
            <person name="Li J.Y."/>
            <person name="Li M.Y."/>
            <person name="Jade Lu M.Y."/>
            <person name="Nakayashiki H."/>
            <person name="Li W.H."/>
        </authorList>
    </citation>
    <scope>NUCLEOTIDE SEQUENCE [LARGE SCALE GENOMIC DNA]</scope>
    <source>
        <strain evidence="1">MZ5-1-6</strain>
    </source>
</reference>
<organism evidence="1 2">
    <name type="scientific">Pyricularia oryzae</name>
    <name type="common">Rice blast fungus</name>
    <name type="synonym">Magnaporthe oryzae</name>
    <dbReference type="NCBI Taxonomy" id="318829"/>
    <lineage>
        <taxon>Eukaryota</taxon>
        <taxon>Fungi</taxon>
        <taxon>Dikarya</taxon>
        <taxon>Ascomycota</taxon>
        <taxon>Pezizomycotina</taxon>
        <taxon>Sordariomycetes</taxon>
        <taxon>Sordariomycetidae</taxon>
        <taxon>Magnaporthales</taxon>
        <taxon>Pyriculariaceae</taxon>
        <taxon>Pyricularia</taxon>
    </lineage>
</organism>
<name>A0A4P7NQ15_PYROR</name>
<dbReference type="AlphaFoldDB" id="A0A4P7NQ15"/>
<dbReference type="EMBL" id="CP034209">
    <property type="protein sequence ID" value="QBZ64503.1"/>
    <property type="molecule type" value="Genomic_DNA"/>
</dbReference>